<dbReference type="SUPFAM" id="SSF54506">
    <property type="entry name" value="Diaminopimelate epimerase-like"/>
    <property type="match status" value="1"/>
</dbReference>
<evidence type="ECO:0000313" key="4">
    <source>
        <dbReference type="Proteomes" id="UP000188602"/>
    </source>
</evidence>
<evidence type="ECO:0000313" key="3">
    <source>
        <dbReference type="EMBL" id="OOF58573.1"/>
    </source>
</evidence>
<comment type="similarity">
    <text evidence="1">Belongs to the PhzF family.</text>
</comment>
<organism evidence="3 4">
    <name type="scientific">Rodentibacter myodis</name>
    <dbReference type="NCBI Taxonomy" id="1907939"/>
    <lineage>
        <taxon>Bacteria</taxon>
        <taxon>Pseudomonadati</taxon>
        <taxon>Pseudomonadota</taxon>
        <taxon>Gammaproteobacteria</taxon>
        <taxon>Pasteurellales</taxon>
        <taxon>Pasteurellaceae</taxon>
        <taxon>Rodentibacter</taxon>
    </lineage>
</organism>
<dbReference type="NCBIfam" id="TIGR00654">
    <property type="entry name" value="PhzF_family"/>
    <property type="match status" value="1"/>
</dbReference>
<dbReference type="Gene3D" id="3.10.310.10">
    <property type="entry name" value="Diaminopimelate Epimerase, Chain A, domain 1"/>
    <property type="match status" value="2"/>
</dbReference>
<dbReference type="Proteomes" id="UP000188602">
    <property type="component" value="Unassembled WGS sequence"/>
</dbReference>
<proteinExistence type="inferred from homology"/>
<keyword evidence="4" id="KW-1185">Reference proteome</keyword>
<feature type="active site" evidence="2">
    <location>
        <position position="47"/>
    </location>
</feature>
<reference evidence="3 4" key="1">
    <citation type="submission" date="2016-10" db="EMBL/GenBank/DDBJ databases">
        <title>Rodentibacter gen. nov. and new species.</title>
        <authorList>
            <person name="Christensen H."/>
        </authorList>
    </citation>
    <scope>NUCLEOTIDE SEQUENCE [LARGE SCALE GENOMIC DNA]</scope>
    <source>
        <strain evidence="3 4">Ac151</strain>
    </source>
</reference>
<dbReference type="OrthoDB" id="9788221at2"/>
<gene>
    <name evidence="3" type="ORF">BKL49_06595</name>
</gene>
<dbReference type="STRING" id="1907939.BKL49_06595"/>
<name>A0A1V3JPT4_9PAST</name>
<dbReference type="InterPro" id="IPR003719">
    <property type="entry name" value="Phenazine_PhzF-like"/>
</dbReference>
<dbReference type="Pfam" id="PF02567">
    <property type="entry name" value="PhzC-PhzF"/>
    <property type="match status" value="1"/>
</dbReference>
<protein>
    <submittedName>
        <fullName evidence="3">Isomerase</fullName>
    </submittedName>
</protein>
<dbReference type="EMBL" id="MLHQ01000015">
    <property type="protein sequence ID" value="OOF58573.1"/>
    <property type="molecule type" value="Genomic_DNA"/>
</dbReference>
<evidence type="ECO:0000256" key="1">
    <source>
        <dbReference type="ARBA" id="ARBA00008270"/>
    </source>
</evidence>
<accession>A0A1V3JPT4</accession>
<sequence>MTACPFYLLNVFAETHFGGNPLAVFPYANDLTDRQMQLIARQFNLSETVFIQDSTIQSAVKKLRIFTPTVELPFAGHPTLGASFVIRHLFCQQDHYQLETLANLVEIQHRKSKISLILTCDVKSHEVNLSKADIASVLGLQEQDIAGIPVWVNTGTCHLLVQVSNRRAVKNCQVSTALFNQKLTTDFALKECYIWFEQQGQVNARMFFEQYGAVLEDPGTGSAAANLGGWYILQQKVPIQLAISQGDELGRPNRLSLQVDEQQRIWVGGNVIEVAKGEFILPPTP</sequence>
<dbReference type="PIRSF" id="PIRSF016184">
    <property type="entry name" value="PhzC_PhzF"/>
    <property type="match status" value="1"/>
</dbReference>
<evidence type="ECO:0000256" key="2">
    <source>
        <dbReference type="PIRSR" id="PIRSR016184-1"/>
    </source>
</evidence>
<dbReference type="PANTHER" id="PTHR13774">
    <property type="entry name" value="PHENAZINE BIOSYNTHESIS PROTEIN"/>
    <property type="match status" value="1"/>
</dbReference>
<dbReference type="PANTHER" id="PTHR13774:SF32">
    <property type="entry name" value="ANTISENSE-ENHANCING SEQUENCE 1"/>
    <property type="match status" value="1"/>
</dbReference>
<dbReference type="AlphaFoldDB" id="A0A1V3JPT4"/>
<dbReference type="RefSeq" id="WP_077423834.1">
    <property type="nucleotide sequence ID" value="NZ_MLHQ01000015.1"/>
</dbReference>
<dbReference type="GO" id="GO:0005737">
    <property type="term" value="C:cytoplasm"/>
    <property type="evidence" value="ECO:0007669"/>
    <property type="project" value="TreeGrafter"/>
</dbReference>
<dbReference type="GO" id="GO:0016853">
    <property type="term" value="F:isomerase activity"/>
    <property type="evidence" value="ECO:0007669"/>
    <property type="project" value="UniProtKB-KW"/>
</dbReference>
<keyword evidence="3" id="KW-0413">Isomerase</keyword>
<comment type="caution">
    <text evidence="3">The sequence shown here is derived from an EMBL/GenBank/DDBJ whole genome shotgun (WGS) entry which is preliminary data.</text>
</comment>